<dbReference type="PANTHER" id="PTHR36122">
    <property type="entry name" value="NICOTINAMIDE RIBOSIDE TRANSPORTER PNUC"/>
    <property type="match status" value="1"/>
</dbReference>
<comment type="caution">
    <text evidence="11">The sequence shown here is derived from an EMBL/GenBank/DDBJ whole genome shotgun (WGS) entry which is preliminary data.</text>
</comment>
<keyword evidence="12" id="KW-1185">Reference proteome</keyword>
<dbReference type="GO" id="GO:0005886">
    <property type="term" value="C:plasma membrane"/>
    <property type="evidence" value="ECO:0007669"/>
    <property type="project" value="UniProtKB-SubCell"/>
</dbReference>
<feature type="transmembrane region" description="Helical" evidence="10">
    <location>
        <begin position="162"/>
        <end position="177"/>
    </location>
</feature>
<evidence type="ECO:0000256" key="8">
    <source>
        <dbReference type="ARBA" id="ARBA00022989"/>
    </source>
</evidence>
<evidence type="ECO:0000256" key="2">
    <source>
        <dbReference type="ARBA" id="ARBA00004651"/>
    </source>
</evidence>
<sequence length="209" mass="23907">MHFFDITNVAIAVMGYPVSYVELIGTLFGLISVFYASRANIVTWPTGIINELFLFILFFQVQLYADMFLQVYFFIVTIYGWYHWKTSTVEKKVSATTGKGRLFLLAAAVLGTVAFGCLFRHIHILLPAFFTTPAAYPFADSFVMVLSILATVLLARKKIENWVLWITGDVVCVVLYFKKEIYFLSLEYLIFLGLASYGLYHWNKTLKHG</sequence>
<feature type="transmembrane region" description="Helical" evidence="10">
    <location>
        <begin position="183"/>
        <end position="200"/>
    </location>
</feature>
<gene>
    <name evidence="11" type="ORF">A4H97_19765</name>
</gene>
<evidence type="ECO:0000256" key="9">
    <source>
        <dbReference type="ARBA" id="ARBA00023136"/>
    </source>
</evidence>
<protein>
    <recommendedName>
        <fullName evidence="4">Nicotinamide riboside transporter PnuC</fullName>
    </recommendedName>
</protein>
<feature type="transmembrane region" description="Helical" evidence="10">
    <location>
        <begin position="41"/>
        <end position="61"/>
    </location>
</feature>
<keyword evidence="9 10" id="KW-0472">Membrane</keyword>
<evidence type="ECO:0000256" key="6">
    <source>
        <dbReference type="ARBA" id="ARBA00022475"/>
    </source>
</evidence>
<feature type="transmembrane region" description="Helical" evidence="10">
    <location>
        <begin position="134"/>
        <end position="155"/>
    </location>
</feature>
<dbReference type="EMBL" id="LVXG01000002">
    <property type="protein sequence ID" value="OQP56087.1"/>
    <property type="molecule type" value="Genomic_DNA"/>
</dbReference>
<dbReference type="OrthoDB" id="9791248at2"/>
<evidence type="ECO:0000256" key="7">
    <source>
        <dbReference type="ARBA" id="ARBA00022692"/>
    </source>
</evidence>
<keyword evidence="8 10" id="KW-1133">Transmembrane helix</keyword>
<evidence type="ECO:0000256" key="10">
    <source>
        <dbReference type="SAM" id="Phobius"/>
    </source>
</evidence>
<reference evidence="12" key="1">
    <citation type="submission" date="2016-04" db="EMBL/GenBank/DDBJ databases">
        <authorList>
            <person name="Chen L."/>
            <person name="Zhuang W."/>
            <person name="Wang G."/>
        </authorList>
    </citation>
    <scope>NUCLEOTIDE SEQUENCE [LARGE SCALE GENOMIC DNA]</scope>
    <source>
        <strain evidence="12">17621</strain>
    </source>
</reference>
<feature type="transmembrane region" description="Helical" evidence="10">
    <location>
        <begin position="67"/>
        <end position="82"/>
    </location>
</feature>
<evidence type="ECO:0000313" key="12">
    <source>
        <dbReference type="Proteomes" id="UP000192610"/>
    </source>
</evidence>
<proteinExistence type="inferred from homology"/>
<feature type="transmembrane region" description="Helical" evidence="10">
    <location>
        <begin position="102"/>
        <end position="122"/>
    </location>
</feature>
<dbReference type="GO" id="GO:0034257">
    <property type="term" value="F:nicotinamide riboside transmembrane transporter activity"/>
    <property type="evidence" value="ECO:0007669"/>
    <property type="project" value="InterPro"/>
</dbReference>
<accession>A0A1V9FCS7</accession>
<keyword evidence="6" id="KW-1003">Cell membrane</keyword>
<dbReference type="Pfam" id="PF04973">
    <property type="entry name" value="NMN_transporter"/>
    <property type="match status" value="1"/>
</dbReference>
<dbReference type="Proteomes" id="UP000192610">
    <property type="component" value="Unassembled WGS sequence"/>
</dbReference>
<evidence type="ECO:0000256" key="1">
    <source>
        <dbReference type="ARBA" id="ARBA00002672"/>
    </source>
</evidence>
<evidence type="ECO:0000313" key="11">
    <source>
        <dbReference type="EMBL" id="OQP56087.1"/>
    </source>
</evidence>
<feature type="transmembrane region" description="Helical" evidence="10">
    <location>
        <begin position="6"/>
        <end position="34"/>
    </location>
</feature>
<organism evidence="11 12">
    <name type="scientific">Niastella yeongjuensis</name>
    <dbReference type="NCBI Taxonomy" id="354355"/>
    <lineage>
        <taxon>Bacteria</taxon>
        <taxon>Pseudomonadati</taxon>
        <taxon>Bacteroidota</taxon>
        <taxon>Chitinophagia</taxon>
        <taxon>Chitinophagales</taxon>
        <taxon>Chitinophagaceae</taxon>
        <taxon>Niastella</taxon>
    </lineage>
</organism>
<dbReference type="STRING" id="354355.SAMN05660816_06594"/>
<evidence type="ECO:0000256" key="3">
    <source>
        <dbReference type="ARBA" id="ARBA00006669"/>
    </source>
</evidence>
<evidence type="ECO:0000256" key="5">
    <source>
        <dbReference type="ARBA" id="ARBA00022448"/>
    </source>
</evidence>
<comment type="similarity">
    <text evidence="3">Belongs to the nicotinamide ribonucleoside (NR) uptake permease (TC 4.B.1) family.</text>
</comment>
<evidence type="ECO:0000256" key="4">
    <source>
        <dbReference type="ARBA" id="ARBA00017522"/>
    </source>
</evidence>
<comment type="function">
    <text evidence="1">Required for nicotinamide riboside transport across the inner membrane.</text>
</comment>
<dbReference type="AlphaFoldDB" id="A0A1V9FCS7"/>
<dbReference type="NCBIfam" id="TIGR01528">
    <property type="entry name" value="NMN_trans_PnuC"/>
    <property type="match status" value="1"/>
</dbReference>
<keyword evidence="5" id="KW-0813">Transport</keyword>
<name>A0A1V9FCS7_9BACT</name>
<dbReference type="InterPro" id="IPR006419">
    <property type="entry name" value="NMN_transpt_PnuC"/>
</dbReference>
<comment type="subcellular location">
    <subcellularLocation>
        <location evidence="2">Cell membrane</location>
        <topology evidence="2">Multi-pass membrane protein</topology>
    </subcellularLocation>
</comment>
<dbReference type="PANTHER" id="PTHR36122:SF2">
    <property type="entry name" value="NICOTINAMIDE RIBOSIDE TRANSPORTER PNUC"/>
    <property type="match status" value="1"/>
</dbReference>
<keyword evidence="7 10" id="KW-0812">Transmembrane</keyword>